<dbReference type="RefSeq" id="WP_187536956.1">
    <property type="nucleotide sequence ID" value="NZ_BAABJT010000001.1"/>
</dbReference>
<dbReference type="KEGG" id="slut:H9L13_06405"/>
<dbReference type="Proteomes" id="UP000515971">
    <property type="component" value="Chromosome"/>
</dbReference>
<reference evidence="1 2" key="1">
    <citation type="submission" date="2020-08" db="EMBL/GenBank/DDBJ databases">
        <title>Genome sequence of Sphingomonas lutea KCTC 23642T.</title>
        <authorList>
            <person name="Hyun D.-W."/>
            <person name="Bae J.-W."/>
        </authorList>
    </citation>
    <scope>NUCLEOTIDE SEQUENCE [LARGE SCALE GENOMIC DNA]</scope>
    <source>
        <strain evidence="1 2">KCTC 23642</strain>
    </source>
</reference>
<dbReference type="EMBL" id="CP060718">
    <property type="protein sequence ID" value="QNN66364.1"/>
    <property type="molecule type" value="Genomic_DNA"/>
</dbReference>
<gene>
    <name evidence="1" type="ORF">H9L13_06405</name>
</gene>
<proteinExistence type="predicted"/>
<sequence length="140" mass="15428">MFDIKLSHTTAGWYESKLFIEHALAISHDGLHVVIGVLIQLIAASLLRRTVASWLPWAAVLAFALANEVVDLRVERWPSPGMQFGEGAKDIVLTILLPTILLAVTRLRPALFGTRLDSPAERLAASRESAMMDRPYTPSP</sequence>
<name>A0A7G9SET9_9SPHN</name>
<evidence type="ECO:0000313" key="2">
    <source>
        <dbReference type="Proteomes" id="UP000515971"/>
    </source>
</evidence>
<keyword evidence="2" id="KW-1185">Reference proteome</keyword>
<organism evidence="1 2">
    <name type="scientific">Sphingomonas lutea</name>
    <dbReference type="NCBI Taxonomy" id="1045317"/>
    <lineage>
        <taxon>Bacteria</taxon>
        <taxon>Pseudomonadati</taxon>
        <taxon>Pseudomonadota</taxon>
        <taxon>Alphaproteobacteria</taxon>
        <taxon>Sphingomonadales</taxon>
        <taxon>Sphingomonadaceae</taxon>
        <taxon>Sphingomonas</taxon>
    </lineage>
</organism>
<accession>A0A7G9SET9</accession>
<protein>
    <submittedName>
        <fullName evidence="1">Uncharacterized protein</fullName>
    </submittedName>
</protein>
<dbReference type="AlphaFoldDB" id="A0A7G9SET9"/>
<evidence type="ECO:0000313" key="1">
    <source>
        <dbReference type="EMBL" id="QNN66364.1"/>
    </source>
</evidence>